<dbReference type="OrthoDB" id="5720867at2"/>
<dbReference type="InterPro" id="IPR009628">
    <property type="entry name" value="Phage_tape_measure_N"/>
</dbReference>
<sequence length="586" mass="61254">MVGSEKAKVIISAEDRATKTFNRMRGSLTSVQTAAASLGLTFGALSAAATVTAFVKQQDAVQQLEQRLKSTGGVAGKTMQDLQLMASGLQAVTRYGDEATLEMQALLLTFTKVQGGVFDAATEAIMNVATAMGTDLKSAALQVGKALNDPAGQLSALSRSGIQFTEDQKRTIKAMTDLGDVAGAQRVILAELETQFGGAARAARETLGGAIVGAQNAMGDLAENIGMVFSPAVDQAASSVEELVNALNRLINPNINQQIESLVGRVSEIDDQIKGRSQYEGRGALGNIFAAMYGSREELEAEKQRIIEQLNSLRASVGTGTNPADGGRGWPTAAGGAGGAEQGLMADGEAFRIGGDFGLMDNPQSMLDRIAEFNGSKYEMESAHQIAMFDLRTSVIDQTLEVERTAHAERMMMEQEMTDFRVSQNQSALGNAVTFLDMLGQKNKAAAIAGIALQKGIALATTYTSTASGAQLAYASQLIPGDPTSIARAQAAHASTWAMGKVNMALIAATGLFQAAQVASGDSSSGGGSYTSPVVTQPAQAGATDGQTITIVLKGMVDEAYVEENLVPTLKDLSARRSIDLVFEAP</sequence>
<dbReference type="Proteomes" id="UP000184171">
    <property type="component" value="Unassembled WGS sequence"/>
</dbReference>
<protein>
    <submittedName>
        <fullName evidence="2">Prophage tail length tape measure protein</fullName>
    </submittedName>
</protein>
<gene>
    <name evidence="2" type="ORF">SAMN02745165_01908</name>
</gene>
<reference evidence="2 3" key="1">
    <citation type="submission" date="2016-11" db="EMBL/GenBank/DDBJ databases">
        <authorList>
            <person name="Jaros S."/>
            <person name="Januszkiewicz K."/>
            <person name="Wedrychowicz H."/>
        </authorList>
    </citation>
    <scope>NUCLEOTIDE SEQUENCE [LARGE SCALE GENOMIC DNA]</scope>
    <source>
        <strain evidence="2 3">DSM 5091</strain>
    </source>
</reference>
<name>A0A1M6HPM3_MALRU</name>
<dbReference type="Pfam" id="PF06791">
    <property type="entry name" value="TMP_2"/>
    <property type="match status" value="1"/>
</dbReference>
<feature type="domain" description="Bacteriophage tail tape measure N-terminal" evidence="1">
    <location>
        <begin position="36"/>
        <end position="172"/>
    </location>
</feature>
<proteinExistence type="predicted"/>
<evidence type="ECO:0000313" key="3">
    <source>
        <dbReference type="Proteomes" id="UP000184171"/>
    </source>
</evidence>
<evidence type="ECO:0000259" key="1">
    <source>
        <dbReference type="Pfam" id="PF06791"/>
    </source>
</evidence>
<dbReference type="EMBL" id="FQZT01000005">
    <property type="protein sequence ID" value="SHJ24096.1"/>
    <property type="molecule type" value="Genomic_DNA"/>
</dbReference>
<accession>A0A1M6HPM3</accession>
<dbReference type="STRING" id="1122189.SAMN02745165_01908"/>
<organism evidence="2 3">
    <name type="scientific">Malonomonas rubra DSM 5091</name>
    <dbReference type="NCBI Taxonomy" id="1122189"/>
    <lineage>
        <taxon>Bacteria</taxon>
        <taxon>Pseudomonadati</taxon>
        <taxon>Thermodesulfobacteriota</taxon>
        <taxon>Desulfuromonadia</taxon>
        <taxon>Desulfuromonadales</taxon>
        <taxon>Geopsychrobacteraceae</taxon>
        <taxon>Malonomonas</taxon>
    </lineage>
</organism>
<dbReference type="RefSeq" id="WP_072908234.1">
    <property type="nucleotide sequence ID" value="NZ_FQZT01000005.1"/>
</dbReference>
<dbReference type="AlphaFoldDB" id="A0A1M6HPM3"/>
<keyword evidence="3" id="KW-1185">Reference proteome</keyword>
<evidence type="ECO:0000313" key="2">
    <source>
        <dbReference type="EMBL" id="SHJ24096.1"/>
    </source>
</evidence>